<dbReference type="GO" id="GO:0016887">
    <property type="term" value="F:ATP hydrolysis activity"/>
    <property type="evidence" value="ECO:0007669"/>
    <property type="project" value="InterPro"/>
</dbReference>
<dbReference type="InterPro" id="IPR049945">
    <property type="entry name" value="AAA_22"/>
</dbReference>
<feature type="domain" description="ORC1/DEAH AAA+ ATPase" evidence="1">
    <location>
        <begin position="20"/>
        <end position="177"/>
    </location>
</feature>
<evidence type="ECO:0000313" key="2">
    <source>
        <dbReference type="EMBL" id="GET31623.1"/>
    </source>
</evidence>
<gene>
    <name evidence="2" type="ORF">PbJCM13498_04860</name>
</gene>
<dbReference type="Gene3D" id="3.40.50.300">
    <property type="entry name" value="P-loop containing nucleotide triphosphate hydrolases"/>
    <property type="match status" value="1"/>
</dbReference>
<accession>A0A5M4AVD0</accession>
<dbReference type="Proteomes" id="UP000391834">
    <property type="component" value="Unassembled WGS sequence"/>
</dbReference>
<reference evidence="2 3" key="1">
    <citation type="submission" date="2019-10" db="EMBL/GenBank/DDBJ databases">
        <title>Prolixibacter strains distinguished by the presence of nitrate reductase genes were adept at nitrate-dependent anaerobic corrosion of metallic iron and carbon steel.</title>
        <authorList>
            <person name="Iino T."/>
            <person name="Shono N."/>
            <person name="Ito K."/>
            <person name="Nakamura R."/>
            <person name="Sueoka K."/>
            <person name="Harayama S."/>
            <person name="Ohkuma M."/>
        </authorList>
    </citation>
    <scope>NUCLEOTIDE SEQUENCE [LARGE SCALE GENOMIC DNA]</scope>
    <source>
        <strain evidence="2 3">JCM 13498</strain>
    </source>
</reference>
<evidence type="ECO:0000313" key="3">
    <source>
        <dbReference type="Proteomes" id="UP000391834"/>
    </source>
</evidence>
<dbReference type="EMBL" id="BLAX01000001">
    <property type="protein sequence ID" value="GET31623.1"/>
    <property type="molecule type" value="Genomic_DNA"/>
</dbReference>
<proteinExistence type="predicted"/>
<dbReference type="SUPFAM" id="SSF52540">
    <property type="entry name" value="P-loop containing nucleoside triphosphate hydrolases"/>
    <property type="match status" value="1"/>
</dbReference>
<comment type="caution">
    <text evidence="2">The sequence shown here is derived from an EMBL/GenBank/DDBJ whole genome shotgun (WGS) entry which is preliminary data.</text>
</comment>
<dbReference type="Pfam" id="PF13401">
    <property type="entry name" value="AAA_22"/>
    <property type="match status" value="1"/>
</dbReference>
<organism evidence="2 3">
    <name type="scientific">Prolixibacter bellariivorans</name>
    <dbReference type="NCBI Taxonomy" id="314319"/>
    <lineage>
        <taxon>Bacteria</taxon>
        <taxon>Pseudomonadati</taxon>
        <taxon>Bacteroidota</taxon>
        <taxon>Bacteroidia</taxon>
        <taxon>Marinilabiliales</taxon>
        <taxon>Prolixibacteraceae</taxon>
        <taxon>Prolixibacter</taxon>
    </lineage>
</organism>
<protein>
    <recommendedName>
        <fullName evidence="1">ORC1/DEAH AAA+ ATPase domain-containing protein</fullName>
    </recommendedName>
</protein>
<dbReference type="AlphaFoldDB" id="A0A5M4AVD0"/>
<dbReference type="InterPro" id="IPR027417">
    <property type="entry name" value="P-loop_NTPase"/>
</dbReference>
<name>A0A5M4AVD0_9BACT</name>
<keyword evidence="3" id="KW-1185">Reference proteome</keyword>
<sequence>MDRTEEKILEQLTDQLGVNICIDGPTGTGKSSLALTVLKRKKINFLLIQITTNMTWKDFCLNLLRAKKNENSTLKTSIDAGLDKGLPVFKVHFGITSNDNSLENLELEEKTVASFTDHKICEIMKEENITLLIDDFERASDEILTNIGEMCKLLTESYVNKNARLIIVGTDDIFRRLINFNKSLENRLKEISLGTIANRQQSWRFLTQGFDKLNISHIEKEFKKGYATKEDLGICKQYCYEAANGLLKSLNELGLEIALKGENRTRISKADIVNTCKKYPPNNVKRFVNIFPKLAAVINNNDIVKEVLLYLYQEGIGQIHNWDSISNHFYNVYEFEQVENAICELVDADFLTRTGYNGEVLFVTNPTLAHTLAVVMTYPDKYRAPNSLKNNEGQLVIPFKNKNNH</sequence>
<evidence type="ECO:0000259" key="1">
    <source>
        <dbReference type="Pfam" id="PF13401"/>
    </source>
</evidence>